<name>A0ABU5VST7_9BACT</name>
<dbReference type="RefSeq" id="WP_323575796.1">
    <property type="nucleotide sequence ID" value="NZ_JAYGJQ010000001.1"/>
</dbReference>
<evidence type="ECO:0000313" key="1">
    <source>
        <dbReference type="EMBL" id="MEA9356119.1"/>
    </source>
</evidence>
<sequence length="135" mass="15432">MSKVIKNKEYFQQTSFHGEAEPDTPDQKVNDQTILGIDSLTNGIRDDIDIWINRSALNKEETLLMRSYARELQVVLKNCALKKTTLPTEQVELKNAEKKLLEIGSVVREPTDFTVTRLKLLTCNTEARTKCFDSL</sequence>
<reference evidence="1 2" key="1">
    <citation type="submission" date="2023-11" db="EMBL/GenBank/DDBJ databases">
        <title>A Novel Polar Bacteriovorax (B. antarcticus) Isolated from the Biocrust in Antarctica.</title>
        <authorList>
            <person name="Mun W."/>
            <person name="Choi S.Y."/>
            <person name="Mitchell R.J."/>
        </authorList>
    </citation>
    <scope>NUCLEOTIDE SEQUENCE [LARGE SCALE GENOMIC DNA]</scope>
    <source>
        <strain evidence="1 2">PP10</strain>
    </source>
</reference>
<protein>
    <submittedName>
        <fullName evidence="1">Uncharacterized protein</fullName>
    </submittedName>
</protein>
<accession>A0ABU5VST7</accession>
<comment type="caution">
    <text evidence="1">The sequence shown here is derived from an EMBL/GenBank/DDBJ whole genome shotgun (WGS) entry which is preliminary data.</text>
</comment>
<dbReference type="EMBL" id="JAYGJQ010000001">
    <property type="protein sequence ID" value="MEA9356119.1"/>
    <property type="molecule type" value="Genomic_DNA"/>
</dbReference>
<evidence type="ECO:0000313" key="2">
    <source>
        <dbReference type="Proteomes" id="UP001302274"/>
    </source>
</evidence>
<organism evidence="1 2">
    <name type="scientific">Bacteriovorax antarcticus</name>
    <dbReference type="NCBI Taxonomy" id="3088717"/>
    <lineage>
        <taxon>Bacteria</taxon>
        <taxon>Pseudomonadati</taxon>
        <taxon>Bdellovibrionota</taxon>
        <taxon>Bacteriovoracia</taxon>
        <taxon>Bacteriovoracales</taxon>
        <taxon>Bacteriovoracaceae</taxon>
        <taxon>Bacteriovorax</taxon>
    </lineage>
</organism>
<keyword evidence="2" id="KW-1185">Reference proteome</keyword>
<dbReference type="Proteomes" id="UP001302274">
    <property type="component" value="Unassembled WGS sequence"/>
</dbReference>
<gene>
    <name evidence="1" type="ORF">SHI21_07900</name>
</gene>
<proteinExistence type="predicted"/>